<dbReference type="InterPro" id="IPR032821">
    <property type="entry name" value="PKS_assoc"/>
</dbReference>
<dbReference type="Pfam" id="PF08659">
    <property type="entry name" value="KR"/>
    <property type="match status" value="1"/>
</dbReference>
<dbReference type="GO" id="GO:0044550">
    <property type="term" value="P:secondary metabolite biosynthetic process"/>
    <property type="evidence" value="ECO:0007669"/>
    <property type="project" value="TreeGrafter"/>
</dbReference>
<keyword evidence="12" id="KW-1185">Reference proteome</keyword>
<accession>A0A7C8M5H9</accession>
<keyword evidence="5" id="KW-0511">Multifunctional enzyme</keyword>
<dbReference type="InterPro" id="IPR014043">
    <property type="entry name" value="Acyl_transferase_dom"/>
</dbReference>
<dbReference type="InterPro" id="IPR013149">
    <property type="entry name" value="ADH-like_C"/>
</dbReference>
<organism evidence="11 12">
    <name type="scientific">Massariosphaeria phaeospora</name>
    <dbReference type="NCBI Taxonomy" id="100035"/>
    <lineage>
        <taxon>Eukaryota</taxon>
        <taxon>Fungi</taxon>
        <taxon>Dikarya</taxon>
        <taxon>Ascomycota</taxon>
        <taxon>Pezizomycotina</taxon>
        <taxon>Dothideomycetes</taxon>
        <taxon>Pleosporomycetidae</taxon>
        <taxon>Pleosporales</taxon>
        <taxon>Pleosporales incertae sedis</taxon>
        <taxon>Massariosphaeria</taxon>
    </lineage>
</organism>
<dbReference type="InterPro" id="IPR029063">
    <property type="entry name" value="SAM-dependent_MTases_sf"/>
</dbReference>
<keyword evidence="6" id="KW-0012">Acyltransferase</keyword>
<dbReference type="Pfam" id="PF00550">
    <property type="entry name" value="PP-binding"/>
    <property type="match status" value="1"/>
</dbReference>
<dbReference type="GO" id="GO:1901336">
    <property type="term" value="P:lactone biosynthetic process"/>
    <property type="evidence" value="ECO:0007669"/>
    <property type="project" value="UniProtKB-ARBA"/>
</dbReference>
<dbReference type="PROSITE" id="PS50075">
    <property type="entry name" value="CARRIER"/>
    <property type="match status" value="1"/>
</dbReference>
<feature type="domain" description="Carrier" evidence="8">
    <location>
        <begin position="2213"/>
        <end position="2294"/>
    </location>
</feature>
<evidence type="ECO:0000256" key="2">
    <source>
        <dbReference type="ARBA" id="ARBA00022553"/>
    </source>
</evidence>
<dbReference type="InterPro" id="IPR036291">
    <property type="entry name" value="NAD(P)-bd_dom_sf"/>
</dbReference>
<dbReference type="SUPFAM" id="SSF53335">
    <property type="entry name" value="S-adenosyl-L-methionine-dependent methyltransferases"/>
    <property type="match status" value="1"/>
</dbReference>
<evidence type="ECO:0000259" key="10">
    <source>
        <dbReference type="PROSITE" id="PS52019"/>
    </source>
</evidence>
<gene>
    <name evidence="11" type="ORF">BDV95DRAFT_495285</name>
</gene>
<keyword evidence="3" id="KW-0808">Transferase</keyword>
<dbReference type="InterPro" id="IPR009081">
    <property type="entry name" value="PP-bd_ACP"/>
</dbReference>
<dbReference type="InterPro" id="IPR056501">
    <property type="entry name" value="NAD-bd_HRPKS_sdrA"/>
</dbReference>
<dbReference type="InterPro" id="IPR020807">
    <property type="entry name" value="PKS_DH"/>
</dbReference>
<dbReference type="Pfam" id="PF00107">
    <property type="entry name" value="ADH_zinc_N"/>
    <property type="match status" value="1"/>
</dbReference>
<dbReference type="InterPro" id="IPR013154">
    <property type="entry name" value="ADH-like_N"/>
</dbReference>
<dbReference type="Pfam" id="PF00109">
    <property type="entry name" value="ketoacyl-synt"/>
    <property type="match status" value="1"/>
</dbReference>
<dbReference type="InterPro" id="IPR057326">
    <property type="entry name" value="KR_dom"/>
</dbReference>
<dbReference type="PANTHER" id="PTHR43775:SF28">
    <property type="entry name" value="SYNTHASE, PUTATIVE-RELATED"/>
    <property type="match status" value="1"/>
</dbReference>
<dbReference type="Gene3D" id="3.40.47.10">
    <property type="match status" value="1"/>
</dbReference>
<evidence type="ECO:0000256" key="5">
    <source>
        <dbReference type="ARBA" id="ARBA00023268"/>
    </source>
</evidence>
<dbReference type="SMART" id="SM00829">
    <property type="entry name" value="PKS_ER"/>
    <property type="match status" value="1"/>
</dbReference>
<dbReference type="Gene3D" id="3.90.180.10">
    <property type="entry name" value="Medium-chain alcohol dehydrogenases, catalytic domain"/>
    <property type="match status" value="1"/>
</dbReference>
<dbReference type="GO" id="GO:0031177">
    <property type="term" value="F:phosphopantetheine binding"/>
    <property type="evidence" value="ECO:0007669"/>
    <property type="project" value="InterPro"/>
</dbReference>
<dbReference type="PANTHER" id="PTHR43775">
    <property type="entry name" value="FATTY ACID SYNTHASE"/>
    <property type="match status" value="1"/>
</dbReference>
<dbReference type="InterPro" id="IPR014030">
    <property type="entry name" value="Ketoacyl_synth_N"/>
</dbReference>
<dbReference type="Pfam" id="PF00698">
    <property type="entry name" value="Acyl_transf_1"/>
    <property type="match status" value="1"/>
</dbReference>
<dbReference type="InterPro" id="IPR036736">
    <property type="entry name" value="ACP-like_sf"/>
</dbReference>
<proteinExistence type="predicted"/>
<dbReference type="InterPro" id="IPR049900">
    <property type="entry name" value="PKS_mFAS_DH"/>
</dbReference>
<dbReference type="Pfam" id="PF14765">
    <property type="entry name" value="PS-DH"/>
    <property type="match status" value="1"/>
</dbReference>
<dbReference type="SMART" id="SM00822">
    <property type="entry name" value="PKS_KR"/>
    <property type="match status" value="1"/>
</dbReference>
<dbReference type="Pfam" id="PF23114">
    <property type="entry name" value="NAD-bd_HRPKS_sdrA"/>
    <property type="match status" value="1"/>
</dbReference>
<feature type="active site" description="Proton acceptor; for dehydratase activity" evidence="7">
    <location>
        <position position="931"/>
    </location>
</feature>
<feature type="domain" description="Ketosynthase family 3 (KS3)" evidence="9">
    <location>
        <begin position="18"/>
        <end position="432"/>
    </location>
</feature>
<dbReference type="InterPro" id="IPR013968">
    <property type="entry name" value="PKS_KR"/>
</dbReference>
<dbReference type="InterPro" id="IPR016035">
    <property type="entry name" value="Acyl_Trfase/lysoPLipase"/>
</dbReference>
<dbReference type="InterPro" id="IPR016036">
    <property type="entry name" value="Malonyl_transacylase_ACP-bd"/>
</dbReference>
<protein>
    <submittedName>
        <fullName evidence="11">Uncharacterized protein</fullName>
    </submittedName>
</protein>
<dbReference type="InterPro" id="IPR050091">
    <property type="entry name" value="PKS_NRPS_Biosynth_Enz"/>
</dbReference>
<evidence type="ECO:0000256" key="1">
    <source>
        <dbReference type="ARBA" id="ARBA00022450"/>
    </source>
</evidence>
<dbReference type="InterPro" id="IPR042104">
    <property type="entry name" value="PKS_dehydratase_sf"/>
</dbReference>
<dbReference type="InterPro" id="IPR049551">
    <property type="entry name" value="PKS_DH_C"/>
</dbReference>
<dbReference type="Gene3D" id="3.40.366.10">
    <property type="entry name" value="Malonyl-Coenzyme A Acyl Carrier Protein, domain 2"/>
    <property type="match status" value="1"/>
</dbReference>
<comment type="caution">
    <text evidence="11">The sequence shown here is derived from an EMBL/GenBank/DDBJ whole genome shotgun (WGS) entry which is preliminary data.</text>
</comment>
<dbReference type="SUPFAM" id="SSF52151">
    <property type="entry name" value="FabD/lysophospholipase-like"/>
    <property type="match status" value="1"/>
</dbReference>
<dbReference type="PROSITE" id="PS52004">
    <property type="entry name" value="KS3_2"/>
    <property type="match status" value="1"/>
</dbReference>
<dbReference type="SMART" id="SM00825">
    <property type="entry name" value="PKS_KS"/>
    <property type="match status" value="1"/>
</dbReference>
<dbReference type="InterPro" id="IPR016039">
    <property type="entry name" value="Thiolase-like"/>
</dbReference>
<dbReference type="SUPFAM" id="SSF51735">
    <property type="entry name" value="NAD(P)-binding Rossmann-fold domains"/>
    <property type="match status" value="2"/>
</dbReference>
<evidence type="ECO:0000313" key="12">
    <source>
        <dbReference type="Proteomes" id="UP000481861"/>
    </source>
</evidence>
<keyword evidence="1" id="KW-0596">Phosphopantetheine</keyword>
<dbReference type="Gene3D" id="3.40.50.720">
    <property type="entry name" value="NAD(P)-binding Rossmann-like Domain"/>
    <property type="match status" value="1"/>
</dbReference>
<evidence type="ECO:0000256" key="4">
    <source>
        <dbReference type="ARBA" id="ARBA00022857"/>
    </source>
</evidence>
<dbReference type="CDD" id="cd05195">
    <property type="entry name" value="enoyl_red"/>
    <property type="match status" value="1"/>
</dbReference>
<dbReference type="SMART" id="SM00827">
    <property type="entry name" value="PKS_AT"/>
    <property type="match status" value="1"/>
</dbReference>
<keyword evidence="2" id="KW-0597">Phosphoprotein</keyword>
<dbReference type="Proteomes" id="UP000481861">
    <property type="component" value="Unassembled WGS sequence"/>
</dbReference>
<dbReference type="GO" id="GO:0004312">
    <property type="term" value="F:fatty acid synthase activity"/>
    <property type="evidence" value="ECO:0007669"/>
    <property type="project" value="TreeGrafter"/>
</dbReference>
<sequence length="2301" mass="252883">MDSAVIHHELDAKDSNLDSAIAICGMALRLPSGVRTPQQLWQFLIDKGDARSLVPESRYNVSAFYDPSDKPARVNTEYGYFLGEDISALDTSFFSMARSEVERVDPQQRLMLEVARECFEDAGEDWRAKTIGCYMGSLEDDWLEMTVRETQNWGQYRLTGYADFALSNRISYEFNLKGPSMTIRTACSSSIICLHEACNAILHGDCDSALVGGVNLILTPGGTMGMVDQQLLSPDGSCKTFSRDANGYARGEGITAIYVKKLSDALRDGNPIRGVIRATAANHDGKTQGMGLPSSEAQEAMIRRAYERAGIEDVAKTGFIECHGTGTQAGDRIETTAVDRVFGPSGIHIGSIKPAFGHTEGAAGILSVIKTVLALEHRTIPPQIKCFPPNPAISARLTVPTEPTPWPEGRLERASVNSFGVGGSNAHVIIDSAAGWIPPRTSTIATADMKLLLFSANSSRSLTSMVHSYRDFIDATTENFQDIAYTLAHGKQHLLHRAFTVPNQGDFGIVSPPRDPVRLSSVIMVFTGQGAQWPCMGSDLMRSNEPFRSSILSLDKILKSLDGVGPPQWTIEEELIKSGDSSRVHTAEVAQPLCTAVQIALVDAFASLGIVPSAVVGHSSGEIAAAYAAGALTAKEAILTAMYRGIAATSQTRHGAMAAIGMSKKDALNHLANIPNICIACDNSPRSVTISGDVEQVDIAITTIRNAQPDTLMKKVKVDKAYHSHHMLECTKAYLKLMHGQVIGRPPLLPFFSTVTGNILEESYPLDALYWVRNLQSEVRFYPAISSILMSPIASSACFLEIGPHSALQGPLTQISTQLSTPTPYISAMIRDQNSTHTYLSAVGKLFTHHIPIKLEELFPVGSLLPDLPRYPYDHEGKQFWFESRLSREHRQRQYPHHDLLGSKAPESTDSEPLWRNMLHVGYNTSWLRDHKVEADIVFPFAGYIAIAGEAVRQLMATKNGFCMRHVVIKTALVLPEERPTEIVTTFRRVRLTETADSKWFEFTISAHNGHQWIKHCTGEVVAQSEGGNQSVTELPASFPRPVDTKKWFSSLERAGLSLGPAFQNLDDITADTKSSRASGKVFLNTHLNTERYYIHPAQLDSALQLCAVSFTKGQTRKLKNYLPTRCDYLAVSPNLTEFYVEASSYITSNSILVGEARGVVDGHTVLSFSGLRLACLDSSDPREKADTYASARLHWGPDIDYADIGSMLRSTTKLDCSTFLKALAHCKPNLHSLHIEGCGGLPAEDILESLTLPNGHRLYKKCTFASRELVPEKEQLEGLTYSTLDIESDPLEQGFGSNEYDVVLTSRILHGTGIDLQNLKNIHKILRSGGFLVMTEQRSLSTSGEDGMLSWWQDTLREAGYNTLDAVATDGINDIFVVQAQSILPIPPPKRVTLLCQDHPKNPSPIAQALEGRGFAIDLCTVYDNPKPEQDIIAILDQDEPFFTDMNNHSFEAFKDFVRHIKGAGLFWITRSSQIHCPDPRYAQVTGMARTIRSELLIDFATCEVDTTDVSASYIIPVFEKFQTRDHSQAGKFKPEMEFSIQNGVVHVGRFYPFALSENMLESIGGHREVLEVSQPGRLSSLQWTKRPAQRDLQSDDVELEIHATGLNFRDVLVAMKLVEFPKPSFGVEAAGVVRRAGSNVKFLRVGDRVAVEGRYLMSTVVVAKEGECIKIPDDLSFESAASMFVPFCTVIHSLIDVGNLHKGQSVLIHSACGGVGLAALQVAKMVGAEIYATVGRENKVQYLMDNFQLPRNRILHSRDDSFVQGIMRETNNRGVDLVLNSLATDLLHATWRCVAPFGKMIEIGKGDLQQFGKLDMNPFLLNRSYCGVDLDTFVDEKPYLMIRLKARTMDFLRLGLITPLPTTIFDAHSAYDALKYMQGGQHIGRICISMRDTETNLKLPTEISLPQKVLELQPNASYLFVGGLGGLGRAVSTWMIEHGARHLIYLSRSAGTTPDDHAFAKELESMGCEVQLIRGSITEPIDVTNAVRSARHPLRGVLQMSMVLEDESFFNMTFDQWNIAASPKIQGTWNLHHATKDCNLDFFGLFSSVSGLIGQPGQANYATGNAFLDAFVKFRVDNGLPAFAIDIGPVSDVGYLVDHEDLFQKASTTGFKALVEQEVLDALLVAMTTDSGLAAQDHAVGTALQYVDRNTFVLGLGSSIPLDHPSNRAVWRSDPRFAIYHNQTSDSSPSSASDDSLKAFLLEAKADTSLLSTSEAARFLAHEIGKRLFILLMKPEESLNLSSSLADLGMDSLVGIELRAWWIKAFGFDTSVLEMLGMGSLEALGQHAAKGLLHKFATT</sequence>
<dbReference type="GO" id="GO:0006633">
    <property type="term" value="P:fatty acid biosynthetic process"/>
    <property type="evidence" value="ECO:0007669"/>
    <property type="project" value="TreeGrafter"/>
</dbReference>
<dbReference type="FunFam" id="3.40.50.720:FF:000209">
    <property type="entry name" value="Polyketide synthase Pks12"/>
    <property type="match status" value="1"/>
</dbReference>
<dbReference type="SMART" id="SM00826">
    <property type="entry name" value="PKS_DH"/>
    <property type="match status" value="1"/>
</dbReference>
<dbReference type="SUPFAM" id="SSF47336">
    <property type="entry name" value="ACP-like"/>
    <property type="match status" value="1"/>
</dbReference>
<dbReference type="InterPro" id="IPR014031">
    <property type="entry name" value="Ketoacyl_synth_C"/>
</dbReference>
<dbReference type="GO" id="GO:0016491">
    <property type="term" value="F:oxidoreductase activity"/>
    <property type="evidence" value="ECO:0007669"/>
    <property type="project" value="InterPro"/>
</dbReference>
<evidence type="ECO:0000256" key="6">
    <source>
        <dbReference type="ARBA" id="ARBA00023315"/>
    </source>
</evidence>
<dbReference type="InterPro" id="IPR020841">
    <property type="entry name" value="PKS_Beta-ketoAc_synthase_dom"/>
</dbReference>
<dbReference type="SUPFAM" id="SSF50129">
    <property type="entry name" value="GroES-like"/>
    <property type="match status" value="1"/>
</dbReference>
<evidence type="ECO:0000256" key="3">
    <source>
        <dbReference type="ARBA" id="ARBA00022679"/>
    </source>
</evidence>
<dbReference type="Pfam" id="PF16197">
    <property type="entry name" value="KAsynt_C_assoc"/>
    <property type="match status" value="1"/>
</dbReference>
<evidence type="ECO:0000313" key="11">
    <source>
        <dbReference type="EMBL" id="KAF2871120.1"/>
    </source>
</evidence>
<dbReference type="InterPro" id="IPR049552">
    <property type="entry name" value="PKS_DH_N"/>
</dbReference>
<evidence type="ECO:0000259" key="8">
    <source>
        <dbReference type="PROSITE" id="PS50075"/>
    </source>
</evidence>
<dbReference type="Gene3D" id="3.10.129.110">
    <property type="entry name" value="Polyketide synthase dehydratase"/>
    <property type="match status" value="1"/>
</dbReference>
<reference evidence="11 12" key="1">
    <citation type="submission" date="2020-01" db="EMBL/GenBank/DDBJ databases">
        <authorList>
            <consortium name="DOE Joint Genome Institute"/>
            <person name="Haridas S."/>
            <person name="Albert R."/>
            <person name="Binder M."/>
            <person name="Bloem J."/>
            <person name="Labutti K."/>
            <person name="Salamov A."/>
            <person name="Andreopoulos B."/>
            <person name="Baker S.E."/>
            <person name="Barry K."/>
            <person name="Bills G."/>
            <person name="Bluhm B.H."/>
            <person name="Cannon C."/>
            <person name="Castanera R."/>
            <person name="Culley D.E."/>
            <person name="Daum C."/>
            <person name="Ezra D."/>
            <person name="Gonzalez J.B."/>
            <person name="Henrissat B."/>
            <person name="Kuo A."/>
            <person name="Liang C."/>
            <person name="Lipzen A."/>
            <person name="Lutzoni F."/>
            <person name="Magnuson J."/>
            <person name="Mondo S."/>
            <person name="Nolan M."/>
            <person name="Ohm R."/>
            <person name="Pangilinan J."/>
            <person name="Park H.-J.H."/>
            <person name="Ramirez L."/>
            <person name="Alfaro M."/>
            <person name="Sun H."/>
            <person name="Tritt A."/>
            <person name="Yoshinaga Y."/>
            <person name="Zwiers L.-H.L."/>
            <person name="Turgeon B.G."/>
            <person name="Goodwin S.B."/>
            <person name="Spatafora J.W."/>
            <person name="Crous P.W."/>
            <person name="Grigoriev I.V."/>
        </authorList>
    </citation>
    <scope>NUCLEOTIDE SEQUENCE [LARGE SCALE GENOMIC DNA]</scope>
    <source>
        <strain evidence="11 12">CBS 611.86</strain>
    </source>
</reference>
<dbReference type="InterPro" id="IPR020806">
    <property type="entry name" value="PKS_PP-bd"/>
</dbReference>
<dbReference type="SMART" id="SM00823">
    <property type="entry name" value="PKS_PP"/>
    <property type="match status" value="1"/>
</dbReference>
<evidence type="ECO:0000256" key="7">
    <source>
        <dbReference type="PROSITE-ProRule" id="PRU01363"/>
    </source>
</evidence>
<dbReference type="Gene3D" id="3.40.50.150">
    <property type="entry name" value="Vaccinia Virus protein VP39"/>
    <property type="match status" value="1"/>
</dbReference>
<dbReference type="InterPro" id="IPR020843">
    <property type="entry name" value="ER"/>
</dbReference>
<dbReference type="Pfam" id="PF08240">
    <property type="entry name" value="ADH_N"/>
    <property type="match status" value="1"/>
</dbReference>
<dbReference type="Pfam" id="PF02801">
    <property type="entry name" value="Ketoacyl-synt_C"/>
    <property type="match status" value="1"/>
</dbReference>
<dbReference type="CDD" id="cd00833">
    <property type="entry name" value="PKS"/>
    <property type="match status" value="1"/>
</dbReference>
<name>A0A7C8M5H9_9PLEO</name>
<feature type="region of interest" description="N-terminal hotdog fold" evidence="7">
    <location>
        <begin position="898"/>
        <end position="1028"/>
    </location>
</feature>
<feature type="region of interest" description="C-terminal hotdog fold" evidence="7">
    <location>
        <begin position="1040"/>
        <end position="1183"/>
    </location>
</feature>
<evidence type="ECO:0000259" key="9">
    <source>
        <dbReference type="PROSITE" id="PS52004"/>
    </source>
</evidence>
<dbReference type="InterPro" id="IPR001227">
    <property type="entry name" value="Ac_transferase_dom_sf"/>
</dbReference>
<feature type="domain" description="PKS/mFAS DH" evidence="10">
    <location>
        <begin position="898"/>
        <end position="1183"/>
    </location>
</feature>
<dbReference type="SUPFAM" id="SSF55048">
    <property type="entry name" value="Probable ACP-binding domain of malonyl-CoA ACP transacylase"/>
    <property type="match status" value="1"/>
</dbReference>
<dbReference type="SUPFAM" id="SSF53901">
    <property type="entry name" value="Thiolase-like"/>
    <property type="match status" value="1"/>
</dbReference>
<dbReference type="Gene3D" id="1.10.1200.10">
    <property type="entry name" value="ACP-like"/>
    <property type="match status" value="1"/>
</dbReference>
<dbReference type="InterPro" id="IPR011032">
    <property type="entry name" value="GroES-like_sf"/>
</dbReference>
<dbReference type="EMBL" id="JAADJZ010000012">
    <property type="protein sequence ID" value="KAF2871120.1"/>
    <property type="molecule type" value="Genomic_DNA"/>
</dbReference>
<dbReference type="OrthoDB" id="329835at2759"/>
<dbReference type="PROSITE" id="PS52019">
    <property type="entry name" value="PKS_MFAS_DH"/>
    <property type="match status" value="1"/>
</dbReference>
<feature type="active site" description="Proton donor; for dehydratase activity" evidence="7">
    <location>
        <position position="1101"/>
    </location>
</feature>
<keyword evidence="4" id="KW-0521">NADP</keyword>
<dbReference type="Pfam" id="PF21089">
    <property type="entry name" value="PKS_DH_N"/>
    <property type="match status" value="1"/>
</dbReference>